<dbReference type="SMART" id="SM00738">
    <property type="entry name" value="NGN"/>
    <property type="match status" value="1"/>
</dbReference>
<evidence type="ECO:0000256" key="6">
    <source>
        <dbReference type="NCBIfam" id="TIGR00922"/>
    </source>
</evidence>
<comment type="similarity">
    <text evidence="5 7">Belongs to the NusG family.</text>
</comment>
<dbReference type="Proteomes" id="UP000319746">
    <property type="component" value="Unassembled WGS sequence"/>
</dbReference>
<evidence type="ECO:0000256" key="1">
    <source>
        <dbReference type="ARBA" id="ARBA00022472"/>
    </source>
</evidence>
<keyword evidence="2 5" id="KW-0889">Transcription antitermination</keyword>
<dbReference type="HAMAP" id="MF_00948">
    <property type="entry name" value="NusG"/>
    <property type="match status" value="1"/>
</dbReference>
<feature type="region of interest" description="Disordered" evidence="8">
    <location>
        <begin position="1"/>
        <end position="20"/>
    </location>
</feature>
<keyword evidence="11" id="KW-1185">Reference proteome</keyword>
<dbReference type="PANTHER" id="PTHR30265">
    <property type="entry name" value="RHO-INTERACTING TRANSCRIPTION TERMINATION FACTOR NUSG"/>
    <property type="match status" value="1"/>
</dbReference>
<dbReference type="CDD" id="cd06091">
    <property type="entry name" value="KOW_NusG"/>
    <property type="match status" value="1"/>
</dbReference>
<evidence type="ECO:0000256" key="3">
    <source>
        <dbReference type="ARBA" id="ARBA00023015"/>
    </source>
</evidence>
<sequence length="341" mass="37437">MSENELDPNIDTSDVEETNELVEDVNDDVADELQEPAEAAADVENTLEESAFDASGEPDEVAVREPAEVAQDIVEEEALEETAAALEEADEALEEAEEDPAEVEEALEAAAEDLAAEAQETDAPEAPVAKDPEQVAEELRSRLRRAPGEWYVVHTYSGYERRVKANLETRIQTLEVEDDIYEIEVPMEEVVEIKNTVRKVINRVRVPGYVLVRMEMTEDAWAAVRHTPGVTGFVGNAYDPIPLSQQEVYDMLAPSLMQQAAKEAEKAGAPMTGQAAEEVAPQVSVDFEVGDSVTVKEGPFESLPATISEVKVESRQLVVLVTIFERETPVTLGFHEVAKAE</sequence>
<evidence type="ECO:0000256" key="4">
    <source>
        <dbReference type="ARBA" id="ARBA00023163"/>
    </source>
</evidence>
<evidence type="ECO:0000256" key="8">
    <source>
        <dbReference type="SAM" id="MobiDB-lite"/>
    </source>
</evidence>
<comment type="caution">
    <text evidence="10">The sequence shown here is derived from an EMBL/GenBank/DDBJ whole genome shotgun (WGS) entry which is preliminary data.</text>
</comment>
<dbReference type="InterPro" id="IPR008991">
    <property type="entry name" value="Translation_prot_SH3-like_sf"/>
</dbReference>
<accession>A0A542ZYP6</accession>
<dbReference type="SUPFAM" id="SSF82679">
    <property type="entry name" value="N-utilization substance G protein NusG, N-terminal domain"/>
    <property type="match status" value="1"/>
</dbReference>
<keyword evidence="4 5" id="KW-0804">Transcription</keyword>
<evidence type="ECO:0000256" key="2">
    <source>
        <dbReference type="ARBA" id="ARBA00022814"/>
    </source>
</evidence>
<dbReference type="InterPro" id="IPR036735">
    <property type="entry name" value="NGN_dom_sf"/>
</dbReference>
<comment type="function">
    <text evidence="5 7">Participates in transcription elongation, termination and antitermination.</text>
</comment>
<dbReference type="InterPro" id="IPR001062">
    <property type="entry name" value="Transcrpt_antiterm_NusG"/>
</dbReference>
<keyword evidence="3 5" id="KW-0805">Transcription regulation</keyword>
<dbReference type="AlphaFoldDB" id="A0A542ZYP6"/>
<dbReference type="PANTHER" id="PTHR30265:SF2">
    <property type="entry name" value="TRANSCRIPTION TERMINATION_ANTITERMINATION PROTEIN NUSG"/>
    <property type="match status" value="1"/>
</dbReference>
<dbReference type="Pfam" id="PF02357">
    <property type="entry name" value="NusG"/>
    <property type="match status" value="1"/>
</dbReference>
<dbReference type="InterPro" id="IPR043425">
    <property type="entry name" value="NusG-like"/>
</dbReference>
<organism evidence="10 11">
    <name type="scientific">Enteractinococcus coprophilus</name>
    <dbReference type="NCBI Taxonomy" id="1027633"/>
    <lineage>
        <taxon>Bacteria</taxon>
        <taxon>Bacillati</taxon>
        <taxon>Actinomycetota</taxon>
        <taxon>Actinomycetes</taxon>
        <taxon>Micrococcales</taxon>
        <taxon>Micrococcaceae</taxon>
    </lineage>
</organism>
<feature type="domain" description="NusG-like N-terminal" evidence="9">
    <location>
        <begin position="147"/>
        <end position="255"/>
    </location>
</feature>
<keyword evidence="1 5" id="KW-0806">Transcription termination</keyword>
<dbReference type="GO" id="GO:0031564">
    <property type="term" value="P:transcription antitermination"/>
    <property type="evidence" value="ECO:0007669"/>
    <property type="project" value="UniProtKB-UniRule"/>
</dbReference>
<reference evidence="10 11" key="1">
    <citation type="submission" date="2019-06" db="EMBL/GenBank/DDBJ databases">
        <title>Sequencing the genomes of 1000 actinobacteria strains.</title>
        <authorList>
            <person name="Klenk H.-P."/>
        </authorList>
    </citation>
    <scope>NUCLEOTIDE SEQUENCE [LARGE SCALE GENOMIC DNA]</scope>
    <source>
        <strain evidence="10 11">DSM 24083</strain>
    </source>
</reference>
<evidence type="ECO:0000313" key="10">
    <source>
        <dbReference type="EMBL" id="TQL65478.1"/>
    </source>
</evidence>
<evidence type="ECO:0000259" key="9">
    <source>
        <dbReference type="SMART" id="SM00738"/>
    </source>
</evidence>
<dbReference type="FunFam" id="3.30.70.940:FF:000002">
    <property type="entry name" value="Transcription termination/antitermination protein NusG"/>
    <property type="match status" value="1"/>
</dbReference>
<dbReference type="GO" id="GO:0032784">
    <property type="term" value="P:regulation of DNA-templated transcription elongation"/>
    <property type="evidence" value="ECO:0007669"/>
    <property type="project" value="InterPro"/>
</dbReference>
<feature type="compositionally biased region" description="Acidic residues" evidence="8">
    <location>
        <begin position="87"/>
        <end position="123"/>
    </location>
</feature>
<evidence type="ECO:0000256" key="7">
    <source>
        <dbReference type="RuleBase" id="RU000538"/>
    </source>
</evidence>
<dbReference type="Gene3D" id="2.30.30.30">
    <property type="match status" value="1"/>
</dbReference>
<protein>
    <recommendedName>
        <fullName evidence="5 6">Transcription termination/antitermination protein NusG</fullName>
    </recommendedName>
</protein>
<dbReference type="GO" id="GO:0005829">
    <property type="term" value="C:cytosol"/>
    <property type="evidence" value="ECO:0007669"/>
    <property type="project" value="TreeGrafter"/>
</dbReference>
<dbReference type="SUPFAM" id="SSF50104">
    <property type="entry name" value="Translation proteins SH3-like domain"/>
    <property type="match status" value="1"/>
</dbReference>
<evidence type="ECO:0000256" key="5">
    <source>
        <dbReference type="HAMAP-Rule" id="MF_00948"/>
    </source>
</evidence>
<feature type="region of interest" description="Disordered" evidence="8">
    <location>
        <begin position="82"/>
        <end position="133"/>
    </location>
</feature>
<dbReference type="InterPro" id="IPR047050">
    <property type="entry name" value="NGN"/>
</dbReference>
<dbReference type="EMBL" id="VFOU01000005">
    <property type="protein sequence ID" value="TQL65478.1"/>
    <property type="molecule type" value="Genomic_DNA"/>
</dbReference>
<dbReference type="InterPro" id="IPR014722">
    <property type="entry name" value="Rib_uL2_dom2"/>
</dbReference>
<dbReference type="NCBIfam" id="TIGR00922">
    <property type="entry name" value="nusG"/>
    <property type="match status" value="1"/>
</dbReference>
<dbReference type="GO" id="GO:0006354">
    <property type="term" value="P:DNA-templated transcription elongation"/>
    <property type="evidence" value="ECO:0007669"/>
    <property type="project" value="UniProtKB-UniRule"/>
</dbReference>
<name>A0A542ZYP6_9MICC</name>
<evidence type="ECO:0000313" key="11">
    <source>
        <dbReference type="Proteomes" id="UP000319746"/>
    </source>
</evidence>
<dbReference type="GO" id="GO:0006353">
    <property type="term" value="P:DNA-templated transcription termination"/>
    <property type="evidence" value="ECO:0007669"/>
    <property type="project" value="UniProtKB-UniRule"/>
</dbReference>
<gene>
    <name evidence="5" type="primary">nusG</name>
    <name evidence="10" type="ORF">FB556_2673</name>
</gene>
<dbReference type="Gene3D" id="3.30.70.940">
    <property type="entry name" value="NusG, N-terminal domain"/>
    <property type="match status" value="1"/>
</dbReference>
<dbReference type="CDD" id="cd09891">
    <property type="entry name" value="NGN_Bact_1"/>
    <property type="match status" value="1"/>
</dbReference>
<dbReference type="InterPro" id="IPR006645">
    <property type="entry name" value="NGN-like_dom"/>
</dbReference>
<proteinExistence type="inferred from homology"/>
<dbReference type="PRINTS" id="PR00338">
    <property type="entry name" value="NUSGTNSCPFCT"/>
</dbReference>